<proteinExistence type="predicted"/>
<dbReference type="EMBL" id="VMBG01000001">
    <property type="protein sequence ID" value="TSJ77852.1"/>
    <property type="molecule type" value="Genomic_DNA"/>
</dbReference>
<sequence>MAWSTLHWKSDVIGKQTTAQVLLPETGKGPFPVFYLLHGLSDDSSMWLRRSRIEWYVRDLPLIVVMPDGYRSFYTNAVEGQEFARHIGEELPSFIERTFHARPERSARAIGGLSMGGYGALRIGLGYADRFCSVNSHSGAVAWGNFDYKTGPNAPVSLNGRGAEFLRELSKIFGADPRGSDHDLSVLAQRAKASGMLPELLLDCGTEDFLIEDNRSFHAELTAAQVPHTYNEFPGAHTWDYWDTHIQEALAFHAKNLRLPLATA</sequence>
<keyword evidence="2" id="KW-1185">Reference proteome</keyword>
<evidence type="ECO:0000313" key="1">
    <source>
        <dbReference type="EMBL" id="TSJ77852.1"/>
    </source>
</evidence>
<dbReference type="AlphaFoldDB" id="A0A556QMN1"/>
<dbReference type="Gene3D" id="3.40.50.1820">
    <property type="entry name" value="alpha/beta hydrolase"/>
    <property type="match status" value="1"/>
</dbReference>
<dbReference type="InterPro" id="IPR000801">
    <property type="entry name" value="Esterase-like"/>
</dbReference>
<dbReference type="PANTHER" id="PTHR48098">
    <property type="entry name" value="ENTEROCHELIN ESTERASE-RELATED"/>
    <property type="match status" value="1"/>
</dbReference>
<gene>
    <name evidence="1" type="ORF">FPL22_00665</name>
</gene>
<dbReference type="InterPro" id="IPR029058">
    <property type="entry name" value="AB_hydrolase_fold"/>
</dbReference>
<dbReference type="Proteomes" id="UP000315648">
    <property type="component" value="Unassembled WGS sequence"/>
</dbReference>
<dbReference type="OrthoDB" id="9803578at2"/>
<dbReference type="SUPFAM" id="SSF53474">
    <property type="entry name" value="alpha/beta-Hydrolases"/>
    <property type="match status" value="1"/>
</dbReference>
<dbReference type="Pfam" id="PF00756">
    <property type="entry name" value="Esterase"/>
    <property type="match status" value="1"/>
</dbReference>
<accession>A0A556QMN1</accession>
<dbReference type="InterPro" id="IPR050583">
    <property type="entry name" value="Mycobacterial_A85_antigen"/>
</dbReference>
<dbReference type="PANTHER" id="PTHR48098:SF1">
    <property type="entry name" value="DIACYLGLYCEROL ACYLTRANSFERASE_MYCOLYLTRANSFERASE AG85A"/>
    <property type="match status" value="1"/>
</dbReference>
<evidence type="ECO:0000313" key="2">
    <source>
        <dbReference type="Proteomes" id="UP000315648"/>
    </source>
</evidence>
<dbReference type="RefSeq" id="WP_144228194.1">
    <property type="nucleotide sequence ID" value="NZ_CBCRVV010000001.1"/>
</dbReference>
<comment type="caution">
    <text evidence="1">The sequence shown here is derived from an EMBL/GenBank/DDBJ whole genome shotgun (WGS) entry which is preliminary data.</text>
</comment>
<organism evidence="1 2">
    <name type="scientific">Rariglobus hedericola</name>
    <dbReference type="NCBI Taxonomy" id="2597822"/>
    <lineage>
        <taxon>Bacteria</taxon>
        <taxon>Pseudomonadati</taxon>
        <taxon>Verrucomicrobiota</taxon>
        <taxon>Opitutia</taxon>
        <taxon>Opitutales</taxon>
        <taxon>Opitutaceae</taxon>
        <taxon>Rariglobus</taxon>
    </lineage>
</organism>
<name>A0A556QMN1_9BACT</name>
<protein>
    <submittedName>
        <fullName evidence="1">Esterase family protein</fullName>
    </submittedName>
</protein>
<dbReference type="GO" id="GO:0016747">
    <property type="term" value="F:acyltransferase activity, transferring groups other than amino-acyl groups"/>
    <property type="evidence" value="ECO:0007669"/>
    <property type="project" value="TreeGrafter"/>
</dbReference>
<reference evidence="1 2" key="1">
    <citation type="submission" date="2019-07" db="EMBL/GenBank/DDBJ databases">
        <title>Description of 53C-WASEF.</title>
        <authorList>
            <person name="Pitt A."/>
            <person name="Hahn M.W."/>
        </authorList>
    </citation>
    <scope>NUCLEOTIDE SEQUENCE [LARGE SCALE GENOMIC DNA]</scope>
    <source>
        <strain evidence="1 2">53C-WASEF</strain>
    </source>
</reference>